<evidence type="ECO:0000256" key="5">
    <source>
        <dbReference type="ARBA" id="ARBA00022989"/>
    </source>
</evidence>
<feature type="transmembrane region" description="Helical" evidence="7">
    <location>
        <begin position="16"/>
        <end position="39"/>
    </location>
</feature>
<evidence type="ECO:0000259" key="8">
    <source>
        <dbReference type="PROSITE" id="PS50928"/>
    </source>
</evidence>
<keyword evidence="2 7" id="KW-0813">Transport</keyword>
<keyword evidence="4 7" id="KW-0812">Transmembrane</keyword>
<dbReference type="SUPFAM" id="SSF161098">
    <property type="entry name" value="MetI-like"/>
    <property type="match status" value="1"/>
</dbReference>
<dbReference type="InterPro" id="IPR051393">
    <property type="entry name" value="ABC_transporter_permease"/>
</dbReference>
<dbReference type="PANTHER" id="PTHR30193">
    <property type="entry name" value="ABC TRANSPORTER PERMEASE PROTEIN"/>
    <property type="match status" value="1"/>
</dbReference>
<evidence type="ECO:0000256" key="2">
    <source>
        <dbReference type="ARBA" id="ARBA00022448"/>
    </source>
</evidence>
<feature type="transmembrane region" description="Helical" evidence="7">
    <location>
        <begin position="68"/>
        <end position="95"/>
    </location>
</feature>
<dbReference type="EMBL" id="JBHUFV010000033">
    <property type="protein sequence ID" value="MFD1933619.1"/>
    <property type="molecule type" value="Genomic_DNA"/>
</dbReference>
<feature type="transmembrane region" description="Helical" evidence="7">
    <location>
        <begin position="212"/>
        <end position="233"/>
    </location>
</feature>
<evidence type="ECO:0000256" key="1">
    <source>
        <dbReference type="ARBA" id="ARBA00004651"/>
    </source>
</evidence>
<dbReference type="Gene3D" id="1.10.3720.10">
    <property type="entry name" value="MetI-like"/>
    <property type="match status" value="1"/>
</dbReference>
<evidence type="ECO:0000256" key="3">
    <source>
        <dbReference type="ARBA" id="ARBA00022475"/>
    </source>
</evidence>
<keyword evidence="5 7" id="KW-1133">Transmembrane helix</keyword>
<dbReference type="Pfam" id="PF00528">
    <property type="entry name" value="BPD_transp_1"/>
    <property type="match status" value="1"/>
</dbReference>
<feature type="domain" description="ABC transmembrane type-1" evidence="8">
    <location>
        <begin position="73"/>
        <end position="289"/>
    </location>
</feature>
<dbReference type="InterPro" id="IPR000515">
    <property type="entry name" value="MetI-like"/>
</dbReference>
<name>A0ABW4SXE4_9ACTN</name>
<keyword evidence="3" id="KW-1003">Cell membrane</keyword>
<dbReference type="Proteomes" id="UP001597368">
    <property type="component" value="Unassembled WGS sequence"/>
</dbReference>
<keyword evidence="6 7" id="KW-0472">Membrane</keyword>
<protein>
    <submittedName>
        <fullName evidence="9">Carbohydrate ABC transporter permease</fullName>
    </submittedName>
</protein>
<evidence type="ECO:0000313" key="10">
    <source>
        <dbReference type="Proteomes" id="UP001597368"/>
    </source>
</evidence>
<accession>A0ABW4SXE4</accession>
<gene>
    <name evidence="9" type="ORF">ACFSKW_19345</name>
</gene>
<feature type="transmembrane region" description="Helical" evidence="7">
    <location>
        <begin position="273"/>
        <end position="293"/>
    </location>
</feature>
<evidence type="ECO:0000313" key="9">
    <source>
        <dbReference type="EMBL" id="MFD1933619.1"/>
    </source>
</evidence>
<sequence length="299" mass="33268">MIRSWLYRIDVKASPYAYILPFFVLFAALGAFPILYTGWVSLHDWSLLEDRHTFLGLENYLTLLGDSYFWNALFNTISILILSTVPQLLMALVLAHVLNGRLRGQTFWRVSVLLPNITSVVAVAIIFGQLFGRDYGVVNWILGLFGAGQIDWAAGTATSHIAIATMVIWRWTGYNALIYLAAMQAVPQSLHEAAIIDGATSMQRLWKITIPAIRPTIIFTVIVSTIGGMQMLAEPLLFGGGMPTGGNDHQFQTLTLYLFEAGFGRFDFGYASATAWLMFIVIVIAAGINYLFVRRIRSS</sequence>
<comment type="caution">
    <text evidence="9">The sequence shown here is derived from an EMBL/GenBank/DDBJ whole genome shotgun (WGS) entry which is preliminary data.</text>
</comment>
<comment type="subcellular location">
    <subcellularLocation>
        <location evidence="1 7">Cell membrane</location>
        <topology evidence="1 7">Multi-pass membrane protein</topology>
    </subcellularLocation>
</comment>
<evidence type="ECO:0000256" key="6">
    <source>
        <dbReference type="ARBA" id="ARBA00023136"/>
    </source>
</evidence>
<feature type="transmembrane region" description="Helical" evidence="7">
    <location>
        <begin position="107"/>
        <end position="132"/>
    </location>
</feature>
<reference evidence="10" key="1">
    <citation type="journal article" date="2019" name="Int. J. Syst. Evol. Microbiol.">
        <title>The Global Catalogue of Microorganisms (GCM) 10K type strain sequencing project: providing services to taxonomists for standard genome sequencing and annotation.</title>
        <authorList>
            <consortium name="The Broad Institute Genomics Platform"/>
            <consortium name="The Broad Institute Genome Sequencing Center for Infectious Disease"/>
            <person name="Wu L."/>
            <person name="Ma J."/>
        </authorList>
    </citation>
    <scope>NUCLEOTIDE SEQUENCE [LARGE SCALE GENOMIC DNA]</scope>
    <source>
        <strain evidence="10">ICMP 6774ER</strain>
    </source>
</reference>
<evidence type="ECO:0000256" key="4">
    <source>
        <dbReference type="ARBA" id="ARBA00022692"/>
    </source>
</evidence>
<feature type="transmembrane region" description="Helical" evidence="7">
    <location>
        <begin position="152"/>
        <end position="171"/>
    </location>
</feature>
<keyword evidence="10" id="KW-1185">Reference proteome</keyword>
<dbReference type="RefSeq" id="WP_379573658.1">
    <property type="nucleotide sequence ID" value="NZ_JBHUFV010000033.1"/>
</dbReference>
<organism evidence="9 10">
    <name type="scientific">Nonomuraea mangrovi</name>
    <dbReference type="NCBI Taxonomy" id="2316207"/>
    <lineage>
        <taxon>Bacteria</taxon>
        <taxon>Bacillati</taxon>
        <taxon>Actinomycetota</taxon>
        <taxon>Actinomycetes</taxon>
        <taxon>Streptosporangiales</taxon>
        <taxon>Streptosporangiaceae</taxon>
        <taxon>Nonomuraea</taxon>
    </lineage>
</organism>
<comment type="similarity">
    <text evidence="7">Belongs to the binding-protein-dependent transport system permease family.</text>
</comment>
<dbReference type="PROSITE" id="PS50928">
    <property type="entry name" value="ABC_TM1"/>
    <property type="match status" value="1"/>
</dbReference>
<dbReference type="InterPro" id="IPR035906">
    <property type="entry name" value="MetI-like_sf"/>
</dbReference>
<dbReference type="CDD" id="cd06261">
    <property type="entry name" value="TM_PBP2"/>
    <property type="match status" value="1"/>
</dbReference>
<dbReference type="PANTHER" id="PTHR30193:SF37">
    <property type="entry name" value="INNER MEMBRANE ABC TRANSPORTER PERMEASE PROTEIN YCJO"/>
    <property type="match status" value="1"/>
</dbReference>
<proteinExistence type="inferred from homology"/>
<evidence type="ECO:0000256" key="7">
    <source>
        <dbReference type="RuleBase" id="RU363032"/>
    </source>
</evidence>